<sequence length="129" mass="14515">MGLLMNQNQIIENGPETIPEDKEVHPTIVPNDPELEPESHPFIINERPHAANIDVESVSDNPSNDFQLFEESDSKDTTDSFITKITDFANKHPDLSPIEDGSIPTNPNTEQKSMPKSERTDNGWKISFE</sequence>
<accession>A0A075FPL5</accession>
<evidence type="ECO:0000313" key="2">
    <source>
        <dbReference type="EMBL" id="AIE91436.1"/>
    </source>
</evidence>
<organism evidence="2">
    <name type="scientific">uncultured marine thaumarchaeote AD1000_11_E10</name>
    <dbReference type="NCBI Taxonomy" id="1455890"/>
    <lineage>
        <taxon>Archaea</taxon>
        <taxon>Nitrososphaerota</taxon>
        <taxon>environmental samples</taxon>
    </lineage>
</organism>
<feature type="compositionally biased region" description="Polar residues" evidence="1">
    <location>
        <begin position="103"/>
        <end position="112"/>
    </location>
</feature>
<feature type="compositionally biased region" description="Basic and acidic residues" evidence="1">
    <location>
        <begin position="113"/>
        <end position="129"/>
    </location>
</feature>
<dbReference type="EMBL" id="KF900338">
    <property type="protein sequence ID" value="AIE91436.1"/>
    <property type="molecule type" value="Genomic_DNA"/>
</dbReference>
<name>A0A075FPL5_9ARCH</name>
<feature type="region of interest" description="Disordered" evidence="1">
    <location>
        <begin position="57"/>
        <end position="129"/>
    </location>
</feature>
<protein>
    <submittedName>
        <fullName evidence="2">Uncharacterized protein</fullName>
    </submittedName>
</protein>
<evidence type="ECO:0000256" key="1">
    <source>
        <dbReference type="SAM" id="MobiDB-lite"/>
    </source>
</evidence>
<dbReference type="AlphaFoldDB" id="A0A075FPL5"/>
<reference evidence="2" key="1">
    <citation type="journal article" date="2014" name="Genome Biol. Evol.">
        <title>Pangenome evidence for extensive interdomain horizontal transfer affecting lineage core and shell genes in uncultured planktonic thaumarchaeota and euryarchaeota.</title>
        <authorList>
            <person name="Deschamps P."/>
            <person name="Zivanovic Y."/>
            <person name="Moreira D."/>
            <person name="Rodriguez-Valera F."/>
            <person name="Lopez-Garcia P."/>
        </authorList>
    </citation>
    <scope>NUCLEOTIDE SEQUENCE</scope>
</reference>
<proteinExistence type="predicted"/>
<feature type="region of interest" description="Disordered" evidence="1">
    <location>
        <begin position="12"/>
        <end position="39"/>
    </location>
</feature>